<dbReference type="InterPro" id="IPR001969">
    <property type="entry name" value="Aspartic_peptidase_AS"/>
</dbReference>
<dbReference type="KEGG" id="tet:TTHERM_00052190"/>
<dbReference type="SUPFAM" id="SSF50630">
    <property type="entry name" value="Acid proteases"/>
    <property type="match status" value="1"/>
</dbReference>
<comment type="similarity">
    <text evidence="1 6">Belongs to the peptidase A1 family.</text>
</comment>
<dbReference type="InterPro" id="IPR021109">
    <property type="entry name" value="Peptidase_aspartic_dom_sf"/>
</dbReference>
<sequence length="457" mass="52096">MIKFKNKLNFVLIGLILIFYLIGIVESKNNNGKHKTQKSFIQQKNVLKKKIYSIPLTKKLPSQEYQIETLNILKEHQALLLQMKTFSYLEMDSNKQIVKKQKQFNSFLQTDLKMLKQKQSLELRNRDNSFFTGRIEVGKQPFDVIFDTGSAFVFINSDYCAECMQDHHYYTETKTLEETNLDITVQFGTGQLSGLLSKDIISLGEIELEKGVFAQITQQDGSLFKSHFDGIVGLSALDLSEESPSLLSQLNNSGQLEHNVVSFFLERDETGSQIILGGVDKDKYDGEIQYHPRIDETNFWTLPCKQIKVGNEDTGLCSESNICRLIVDSGTSLFTGPHDSVAVLLNKLNKNEEGCKNLYDLPTITFVVEDSEYTVYPNEYIITSTITHSDPFYEHSDIDIIVECMVSFYGLQVNDQGESQNTWILGDVFMGKYYTVFDSENKRIGLAKSINYASYIH</sequence>
<evidence type="ECO:0000259" key="7">
    <source>
        <dbReference type="PROSITE" id="PS51767"/>
    </source>
</evidence>
<dbReference type="CDD" id="cd05471">
    <property type="entry name" value="pepsin_like"/>
    <property type="match status" value="1"/>
</dbReference>
<evidence type="ECO:0000256" key="4">
    <source>
        <dbReference type="ARBA" id="ARBA00022801"/>
    </source>
</evidence>
<accession>Q23CX1</accession>
<dbReference type="PROSITE" id="PS00141">
    <property type="entry name" value="ASP_PROTEASE"/>
    <property type="match status" value="2"/>
</dbReference>
<feature type="domain" description="Peptidase A1" evidence="7">
    <location>
        <begin position="131"/>
        <end position="447"/>
    </location>
</feature>
<proteinExistence type="inferred from homology"/>
<dbReference type="EMBL" id="GG662712">
    <property type="protein sequence ID" value="EAR94549.1"/>
    <property type="molecule type" value="Genomic_DNA"/>
</dbReference>
<protein>
    <submittedName>
        <fullName evidence="8">Eukaryotic aspartyl protease</fullName>
    </submittedName>
</protein>
<dbReference type="eggNOG" id="KOG1339">
    <property type="taxonomic scope" value="Eukaryota"/>
</dbReference>
<dbReference type="HOGENOM" id="CLU_013253_3_2_1"/>
<keyword evidence="3 6" id="KW-0064">Aspartyl protease</keyword>
<dbReference type="Gene3D" id="2.40.70.10">
    <property type="entry name" value="Acid Proteases"/>
    <property type="match status" value="2"/>
</dbReference>
<dbReference type="FunFam" id="2.40.70.10:FF:000115">
    <property type="entry name" value="Lysosomal aspartic protease"/>
    <property type="match status" value="1"/>
</dbReference>
<keyword evidence="9" id="KW-1185">Reference proteome</keyword>
<evidence type="ECO:0000256" key="3">
    <source>
        <dbReference type="ARBA" id="ARBA00022750"/>
    </source>
</evidence>
<name>Q23CX1_TETTS</name>
<dbReference type="InterPro" id="IPR001461">
    <property type="entry name" value="Aspartic_peptidase_A1"/>
</dbReference>
<dbReference type="GeneID" id="7827109"/>
<evidence type="ECO:0000256" key="1">
    <source>
        <dbReference type="ARBA" id="ARBA00007447"/>
    </source>
</evidence>
<reference evidence="9" key="1">
    <citation type="journal article" date="2006" name="PLoS Biol.">
        <title>Macronuclear genome sequence of the ciliate Tetrahymena thermophila, a model eukaryote.</title>
        <authorList>
            <person name="Eisen J.A."/>
            <person name="Coyne R.S."/>
            <person name="Wu M."/>
            <person name="Wu D."/>
            <person name="Thiagarajan M."/>
            <person name="Wortman J.R."/>
            <person name="Badger J.H."/>
            <person name="Ren Q."/>
            <person name="Amedeo P."/>
            <person name="Jones K.M."/>
            <person name="Tallon L.J."/>
            <person name="Delcher A.L."/>
            <person name="Salzberg S.L."/>
            <person name="Silva J.C."/>
            <person name="Haas B.J."/>
            <person name="Majoros W.H."/>
            <person name="Farzad M."/>
            <person name="Carlton J.M."/>
            <person name="Smith R.K. Jr."/>
            <person name="Garg J."/>
            <person name="Pearlman R.E."/>
            <person name="Karrer K.M."/>
            <person name="Sun L."/>
            <person name="Manning G."/>
            <person name="Elde N.C."/>
            <person name="Turkewitz A.P."/>
            <person name="Asai D.J."/>
            <person name="Wilkes D.E."/>
            <person name="Wang Y."/>
            <person name="Cai H."/>
            <person name="Collins K."/>
            <person name="Stewart B.A."/>
            <person name="Lee S.R."/>
            <person name="Wilamowska K."/>
            <person name="Weinberg Z."/>
            <person name="Ruzzo W.L."/>
            <person name="Wloga D."/>
            <person name="Gaertig J."/>
            <person name="Frankel J."/>
            <person name="Tsao C.-C."/>
            <person name="Gorovsky M.A."/>
            <person name="Keeling P.J."/>
            <person name="Waller R.F."/>
            <person name="Patron N.J."/>
            <person name="Cherry J.M."/>
            <person name="Stover N.A."/>
            <person name="Krieger C.J."/>
            <person name="del Toro C."/>
            <person name="Ryder H.F."/>
            <person name="Williamson S.C."/>
            <person name="Barbeau R.A."/>
            <person name="Hamilton E.P."/>
            <person name="Orias E."/>
        </authorList>
    </citation>
    <scope>NUCLEOTIDE SEQUENCE [LARGE SCALE GENOMIC DNA]</scope>
    <source>
        <strain evidence="9">SB210</strain>
    </source>
</reference>
<keyword evidence="2 6" id="KW-0645">Protease</keyword>
<dbReference type="Proteomes" id="UP000009168">
    <property type="component" value="Unassembled WGS sequence"/>
</dbReference>
<dbReference type="STRING" id="312017.Q23CX1"/>
<keyword evidence="4 6" id="KW-0378">Hydrolase</keyword>
<dbReference type="PRINTS" id="PR00792">
    <property type="entry name" value="PEPSIN"/>
</dbReference>
<organism evidence="8 9">
    <name type="scientific">Tetrahymena thermophila (strain SB210)</name>
    <dbReference type="NCBI Taxonomy" id="312017"/>
    <lineage>
        <taxon>Eukaryota</taxon>
        <taxon>Sar</taxon>
        <taxon>Alveolata</taxon>
        <taxon>Ciliophora</taxon>
        <taxon>Intramacronucleata</taxon>
        <taxon>Oligohymenophorea</taxon>
        <taxon>Hymenostomatida</taxon>
        <taxon>Tetrahymenina</taxon>
        <taxon>Tetrahymenidae</taxon>
        <taxon>Tetrahymena</taxon>
    </lineage>
</organism>
<evidence type="ECO:0000313" key="8">
    <source>
        <dbReference type="EMBL" id="EAR94549.1"/>
    </source>
</evidence>
<feature type="active site" evidence="5">
    <location>
        <position position="328"/>
    </location>
</feature>
<evidence type="ECO:0000256" key="5">
    <source>
        <dbReference type="PIRSR" id="PIRSR601461-1"/>
    </source>
</evidence>
<dbReference type="RefSeq" id="XP_001014915.1">
    <property type="nucleotide sequence ID" value="XM_001014915.3"/>
</dbReference>
<dbReference type="AlphaFoldDB" id="Q23CX1"/>
<dbReference type="InParanoid" id="Q23CX1"/>
<gene>
    <name evidence="8" type="ORF">TTHERM_00052190</name>
</gene>
<dbReference type="OMA" id="LSECHTR"/>
<dbReference type="GO" id="GO:0004190">
    <property type="term" value="F:aspartic-type endopeptidase activity"/>
    <property type="evidence" value="ECO:0007669"/>
    <property type="project" value="UniProtKB-KW"/>
</dbReference>
<dbReference type="OrthoDB" id="771136at2759"/>
<feature type="active site" evidence="5">
    <location>
        <position position="147"/>
    </location>
</feature>
<evidence type="ECO:0000313" key="9">
    <source>
        <dbReference type="Proteomes" id="UP000009168"/>
    </source>
</evidence>
<evidence type="ECO:0000256" key="6">
    <source>
        <dbReference type="RuleBase" id="RU000454"/>
    </source>
</evidence>
<dbReference type="InterPro" id="IPR034164">
    <property type="entry name" value="Pepsin-like_dom"/>
</dbReference>
<dbReference type="GO" id="GO:0016485">
    <property type="term" value="P:protein processing"/>
    <property type="evidence" value="ECO:0007669"/>
    <property type="project" value="UniProtKB-ARBA"/>
</dbReference>
<dbReference type="PANTHER" id="PTHR47966:SF51">
    <property type="entry name" value="BETA-SITE APP-CLEAVING ENZYME, ISOFORM A-RELATED"/>
    <property type="match status" value="1"/>
</dbReference>
<dbReference type="MEROPS" id="A01.021"/>
<dbReference type="Pfam" id="PF00026">
    <property type="entry name" value="Asp"/>
    <property type="match status" value="1"/>
</dbReference>
<evidence type="ECO:0000256" key="2">
    <source>
        <dbReference type="ARBA" id="ARBA00022670"/>
    </source>
</evidence>
<dbReference type="PANTHER" id="PTHR47966">
    <property type="entry name" value="BETA-SITE APP-CLEAVING ENZYME, ISOFORM A-RELATED"/>
    <property type="match status" value="1"/>
</dbReference>
<dbReference type="PROSITE" id="PS51767">
    <property type="entry name" value="PEPTIDASE_A1"/>
    <property type="match status" value="1"/>
</dbReference>
<dbReference type="InterPro" id="IPR033121">
    <property type="entry name" value="PEPTIDASE_A1"/>
</dbReference>